<name>A0AAV4VUR8_CAEEX</name>
<comment type="caution">
    <text evidence="2">The sequence shown here is derived from an EMBL/GenBank/DDBJ whole genome shotgun (WGS) entry which is preliminary data.</text>
</comment>
<feature type="compositionally biased region" description="Low complexity" evidence="1">
    <location>
        <begin position="78"/>
        <end position="100"/>
    </location>
</feature>
<sequence length="100" mass="11580">MIYFRWLHTCSAREKHAEPQNARKTSIVSRPDSFSFLDHCTKYEKKGTFCSKDQKDRYICDPKLKTSIFFYTCEDPDTTTTTTNTPPTESTIEPETSPAE</sequence>
<dbReference type="Proteomes" id="UP001054945">
    <property type="component" value="Unassembled WGS sequence"/>
</dbReference>
<keyword evidence="3" id="KW-1185">Reference proteome</keyword>
<feature type="region of interest" description="Disordered" evidence="1">
    <location>
        <begin position="75"/>
        <end position="100"/>
    </location>
</feature>
<proteinExistence type="predicted"/>
<accession>A0AAV4VUR8</accession>
<dbReference type="AlphaFoldDB" id="A0AAV4VUR8"/>
<protein>
    <submittedName>
        <fullName evidence="2">Uncharacterized protein</fullName>
    </submittedName>
</protein>
<gene>
    <name evidence="2" type="ORF">CEXT_82821</name>
</gene>
<evidence type="ECO:0000313" key="3">
    <source>
        <dbReference type="Proteomes" id="UP001054945"/>
    </source>
</evidence>
<evidence type="ECO:0000256" key="1">
    <source>
        <dbReference type="SAM" id="MobiDB-lite"/>
    </source>
</evidence>
<dbReference type="EMBL" id="BPLR01015154">
    <property type="protein sequence ID" value="GIY74022.1"/>
    <property type="molecule type" value="Genomic_DNA"/>
</dbReference>
<reference evidence="2 3" key="1">
    <citation type="submission" date="2021-06" db="EMBL/GenBank/DDBJ databases">
        <title>Caerostris extrusa draft genome.</title>
        <authorList>
            <person name="Kono N."/>
            <person name="Arakawa K."/>
        </authorList>
    </citation>
    <scope>NUCLEOTIDE SEQUENCE [LARGE SCALE GENOMIC DNA]</scope>
</reference>
<evidence type="ECO:0000313" key="2">
    <source>
        <dbReference type="EMBL" id="GIY74022.1"/>
    </source>
</evidence>
<organism evidence="2 3">
    <name type="scientific">Caerostris extrusa</name>
    <name type="common">Bark spider</name>
    <name type="synonym">Caerostris bankana</name>
    <dbReference type="NCBI Taxonomy" id="172846"/>
    <lineage>
        <taxon>Eukaryota</taxon>
        <taxon>Metazoa</taxon>
        <taxon>Ecdysozoa</taxon>
        <taxon>Arthropoda</taxon>
        <taxon>Chelicerata</taxon>
        <taxon>Arachnida</taxon>
        <taxon>Araneae</taxon>
        <taxon>Araneomorphae</taxon>
        <taxon>Entelegynae</taxon>
        <taxon>Araneoidea</taxon>
        <taxon>Araneidae</taxon>
        <taxon>Caerostris</taxon>
    </lineage>
</organism>